<keyword evidence="10" id="KW-1185">Reference proteome</keyword>
<dbReference type="OrthoDB" id="2441642at2759"/>
<dbReference type="Gene3D" id="1.20.1720.10">
    <property type="entry name" value="Multidrug resistance protein D"/>
    <property type="match status" value="1"/>
</dbReference>
<evidence type="ECO:0000313" key="10">
    <source>
        <dbReference type="Proteomes" id="UP000799537"/>
    </source>
</evidence>
<evidence type="ECO:0000256" key="4">
    <source>
        <dbReference type="ARBA" id="ARBA00022989"/>
    </source>
</evidence>
<accession>A0A6A6CAG8</accession>
<dbReference type="Gene3D" id="1.20.1250.20">
    <property type="entry name" value="MFS general substrate transporter like domains"/>
    <property type="match status" value="1"/>
</dbReference>
<feature type="region of interest" description="Disordered" evidence="6">
    <location>
        <begin position="1"/>
        <end position="61"/>
    </location>
</feature>
<dbReference type="InterPro" id="IPR020846">
    <property type="entry name" value="MFS_dom"/>
</dbReference>
<keyword evidence="2" id="KW-0813">Transport</keyword>
<feature type="transmembrane region" description="Helical" evidence="7">
    <location>
        <begin position="468"/>
        <end position="489"/>
    </location>
</feature>
<gene>
    <name evidence="9" type="ORF">M409DRAFT_37421</name>
</gene>
<dbReference type="GeneID" id="54564000"/>
<evidence type="ECO:0000256" key="3">
    <source>
        <dbReference type="ARBA" id="ARBA00022692"/>
    </source>
</evidence>
<dbReference type="SUPFAM" id="SSF103473">
    <property type="entry name" value="MFS general substrate transporter"/>
    <property type="match status" value="1"/>
</dbReference>
<comment type="subcellular location">
    <subcellularLocation>
        <location evidence="1">Membrane</location>
        <topology evidence="1">Multi-pass membrane protein</topology>
    </subcellularLocation>
</comment>
<dbReference type="PANTHER" id="PTHR23502">
    <property type="entry name" value="MAJOR FACILITATOR SUPERFAMILY"/>
    <property type="match status" value="1"/>
</dbReference>
<feature type="transmembrane region" description="Helical" evidence="7">
    <location>
        <begin position="105"/>
        <end position="127"/>
    </location>
</feature>
<name>A0A6A6CAG8_ZASCE</name>
<evidence type="ECO:0000256" key="5">
    <source>
        <dbReference type="ARBA" id="ARBA00023136"/>
    </source>
</evidence>
<evidence type="ECO:0000256" key="6">
    <source>
        <dbReference type="SAM" id="MobiDB-lite"/>
    </source>
</evidence>
<evidence type="ECO:0000313" key="9">
    <source>
        <dbReference type="EMBL" id="KAF2162446.1"/>
    </source>
</evidence>
<dbReference type="FunFam" id="1.20.1720.10:FF:000009">
    <property type="entry name" value="MFS multidrug transporter"/>
    <property type="match status" value="1"/>
</dbReference>
<dbReference type="Pfam" id="PF07690">
    <property type="entry name" value="MFS_1"/>
    <property type="match status" value="1"/>
</dbReference>
<keyword evidence="5 7" id="KW-0472">Membrane</keyword>
<dbReference type="InterPro" id="IPR011701">
    <property type="entry name" value="MFS"/>
</dbReference>
<dbReference type="PROSITE" id="PS50850">
    <property type="entry name" value="MFS"/>
    <property type="match status" value="1"/>
</dbReference>
<dbReference type="Proteomes" id="UP000799537">
    <property type="component" value="Unassembled WGS sequence"/>
</dbReference>
<dbReference type="InterPro" id="IPR036259">
    <property type="entry name" value="MFS_trans_sf"/>
</dbReference>
<proteinExistence type="predicted"/>
<reference evidence="9" key="1">
    <citation type="journal article" date="2020" name="Stud. Mycol.">
        <title>101 Dothideomycetes genomes: a test case for predicting lifestyles and emergence of pathogens.</title>
        <authorList>
            <person name="Haridas S."/>
            <person name="Albert R."/>
            <person name="Binder M."/>
            <person name="Bloem J."/>
            <person name="Labutti K."/>
            <person name="Salamov A."/>
            <person name="Andreopoulos B."/>
            <person name="Baker S."/>
            <person name="Barry K."/>
            <person name="Bills G."/>
            <person name="Bluhm B."/>
            <person name="Cannon C."/>
            <person name="Castanera R."/>
            <person name="Culley D."/>
            <person name="Daum C."/>
            <person name="Ezra D."/>
            <person name="Gonzalez J."/>
            <person name="Henrissat B."/>
            <person name="Kuo A."/>
            <person name="Liang C."/>
            <person name="Lipzen A."/>
            <person name="Lutzoni F."/>
            <person name="Magnuson J."/>
            <person name="Mondo S."/>
            <person name="Nolan M."/>
            <person name="Ohm R."/>
            <person name="Pangilinan J."/>
            <person name="Park H.-J."/>
            <person name="Ramirez L."/>
            <person name="Alfaro M."/>
            <person name="Sun H."/>
            <person name="Tritt A."/>
            <person name="Yoshinaga Y."/>
            <person name="Zwiers L.-H."/>
            <person name="Turgeon B."/>
            <person name="Goodwin S."/>
            <person name="Spatafora J."/>
            <person name="Crous P."/>
            <person name="Grigoriev I."/>
        </authorList>
    </citation>
    <scope>NUCLEOTIDE SEQUENCE</scope>
    <source>
        <strain evidence="9">ATCC 36951</strain>
    </source>
</reference>
<keyword evidence="3 7" id="KW-0812">Transmembrane</keyword>
<feature type="transmembrane region" description="Helical" evidence="7">
    <location>
        <begin position="495"/>
        <end position="516"/>
    </location>
</feature>
<dbReference type="RefSeq" id="XP_033663335.1">
    <property type="nucleotide sequence ID" value="XM_033810728.1"/>
</dbReference>
<organism evidence="9 10">
    <name type="scientific">Zasmidium cellare ATCC 36951</name>
    <dbReference type="NCBI Taxonomy" id="1080233"/>
    <lineage>
        <taxon>Eukaryota</taxon>
        <taxon>Fungi</taxon>
        <taxon>Dikarya</taxon>
        <taxon>Ascomycota</taxon>
        <taxon>Pezizomycotina</taxon>
        <taxon>Dothideomycetes</taxon>
        <taxon>Dothideomycetidae</taxon>
        <taxon>Mycosphaerellales</taxon>
        <taxon>Mycosphaerellaceae</taxon>
        <taxon>Zasmidium</taxon>
    </lineage>
</organism>
<feature type="transmembrane region" description="Helical" evidence="7">
    <location>
        <begin position="229"/>
        <end position="248"/>
    </location>
</feature>
<dbReference type="AlphaFoldDB" id="A0A6A6CAG8"/>
<feature type="transmembrane region" description="Helical" evidence="7">
    <location>
        <begin position="139"/>
        <end position="157"/>
    </location>
</feature>
<sequence>MEQRQATSNPSDSCTKEQTPASKNEKATPEPEVQKSVDDEAGGLEDSKDTEKQQPSSHESQEYCILPEWQKIALMLTASFAAIISPISSSIYLPAVNVLSRDLGVSISLINVTISTYLIFQGIAPSFTAALSENFGRRPAYMMCFVIYLGANIGLALQSDYAALVVLRCMQSSGSSGTIALGSAVVSDLATRAERGKYIGYASMGVTLGPALGPVIGGLLEHFLGWRSIFWFLTIFCGTFAIIIGVVFRETYRSIVGNGSIPPQKWNRSGLQWVSQDLLHRSLPEPDHDSLQKRRKRPNPLSSLLILRDRETCIIALFGASLFAGYSSVLSVLTSQLEARYHFNSIQIGLCYLPLGFGSLTSRWTMGVLLDRNFRREAKKQGLEVIKNKQQNIAAFDVEKARLAITIPFVVVAGASIVAYGWTMEFDTPLAAPLVVVFFTAHCATGAFSSLNTLVVDINREQPAIASAASNLTRCLLAAGAVAAANPLIDAIGIGWTSTICALVWVACLPLIWLVYAKGHEWRKAKAPGEAEV</sequence>
<dbReference type="GO" id="GO:0005886">
    <property type="term" value="C:plasma membrane"/>
    <property type="evidence" value="ECO:0007669"/>
    <property type="project" value="TreeGrafter"/>
</dbReference>
<evidence type="ECO:0000256" key="2">
    <source>
        <dbReference type="ARBA" id="ARBA00022448"/>
    </source>
</evidence>
<feature type="transmembrane region" description="Helical" evidence="7">
    <location>
        <begin position="403"/>
        <end position="422"/>
    </location>
</feature>
<dbReference type="GO" id="GO:0022857">
    <property type="term" value="F:transmembrane transporter activity"/>
    <property type="evidence" value="ECO:0007669"/>
    <property type="project" value="InterPro"/>
</dbReference>
<evidence type="ECO:0000256" key="7">
    <source>
        <dbReference type="SAM" id="Phobius"/>
    </source>
</evidence>
<feature type="transmembrane region" description="Helical" evidence="7">
    <location>
        <begin position="313"/>
        <end position="334"/>
    </location>
</feature>
<dbReference type="EMBL" id="ML993613">
    <property type="protein sequence ID" value="KAF2162446.1"/>
    <property type="molecule type" value="Genomic_DNA"/>
</dbReference>
<feature type="domain" description="Major facilitator superfamily (MFS) profile" evidence="8">
    <location>
        <begin position="74"/>
        <end position="520"/>
    </location>
</feature>
<protein>
    <recommendedName>
        <fullName evidence="8">Major facilitator superfamily (MFS) profile domain-containing protein</fullName>
    </recommendedName>
</protein>
<feature type="compositionally biased region" description="Basic and acidic residues" evidence="6">
    <location>
        <begin position="23"/>
        <end position="38"/>
    </location>
</feature>
<keyword evidence="4 7" id="KW-1133">Transmembrane helix</keyword>
<feature type="transmembrane region" description="Helical" evidence="7">
    <location>
        <begin position="434"/>
        <end position="456"/>
    </location>
</feature>
<evidence type="ECO:0000256" key="1">
    <source>
        <dbReference type="ARBA" id="ARBA00004141"/>
    </source>
</evidence>
<feature type="transmembrane region" description="Helical" evidence="7">
    <location>
        <begin position="72"/>
        <end position="93"/>
    </location>
</feature>
<feature type="transmembrane region" description="Helical" evidence="7">
    <location>
        <begin position="198"/>
        <end position="217"/>
    </location>
</feature>
<dbReference type="PANTHER" id="PTHR23502:SF51">
    <property type="entry name" value="QUINIDINE RESISTANCE PROTEIN 1-RELATED"/>
    <property type="match status" value="1"/>
</dbReference>
<feature type="compositionally biased region" description="Polar residues" evidence="6">
    <location>
        <begin position="1"/>
        <end position="22"/>
    </location>
</feature>
<feature type="transmembrane region" description="Helical" evidence="7">
    <location>
        <begin position="346"/>
        <end position="370"/>
    </location>
</feature>
<evidence type="ECO:0000259" key="8">
    <source>
        <dbReference type="PROSITE" id="PS50850"/>
    </source>
</evidence>